<comment type="caution">
    <text evidence="2">The sequence shown here is derived from an EMBL/GenBank/DDBJ whole genome shotgun (WGS) entry which is preliminary data.</text>
</comment>
<evidence type="ECO:0000313" key="2">
    <source>
        <dbReference type="EMBL" id="KAF9755223.1"/>
    </source>
</evidence>
<gene>
    <name evidence="2" type="ORF">IM811_010664</name>
</gene>
<evidence type="ECO:0000256" key="1">
    <source>
        <dbReference type="SAM" id="MobiDB-lite"/>
    </source>
</evidence>
<name>A0A8H7TSU8_BIOOC</name>
<accession>A0A8H7TSU8</accession>
<dbReference type="EMBL" id="JADCTT010000003">
    <property type="protein sequence ID" value="KAF9755223.1"/>
    <property type="molecule type" value="Genomic_DNA"/>
</dbReference>
<dbReference type="AlphaFoldDB" id="A0A8H7TSU8"/>
<reference evidence="2" key="1">
    <citation type="submission" date="2020-10" db="EMBL/GenBank/DDBJ databases">
        <title>High-Quality Genome Resource of Clonostachys rosea strain S41 by Oxford Nanopore Long-Read Sequencing.</title>
        <authorList>
            <person name="Wang H."/>
        </authorList>
    </citation>
    <scope>NUCLEOTIDE SEQUENCE</scope>
    <source>
        <strain evidence="2">S41</strain>
    </source>
</reference>
<sequence>MEYVQFRRWKGKTTSRQPVPISSPKYYRGPLHPVQMPAPSDPTARDFKPGPFNVPRLRHTYDGTIAPDILTLTYQHKVPGEAVAESKKASSGNGMAPRRTTRIVLGEDLEAEVHPDWASWSGTSTSTTSRRLRPSQSILMPRWRLRTRSICK</sequence>
<protein>
    <submittedName>
        <fullName evidence="2">Uncharacterized protein</fullName>
    </submittedName>
</protein>
<evidence type="ECO:0000313" key="3">
    <source>
        <dbReference type="Proteomes" id="UP000616885"/>
    </source>
</evidence>
<feature type="region of interest" description="Disordered" evidence="1">
    <location>
        <begin position="39"/>
        <end position="58"/>
    </location>
</feature>
<proteinExistence type="predicted"/>
<feature type="region of interest" description="Disordered" evidence="1">
    <location>
        <begin position="12"/>
        <end position="33"/>
    </location>
</feature>
<organism evidence="2 3">
    <name type="scientific">Bionectria ochroleuca</name>
    <name type="common">Gliocladium roseum</name>
    <dbReference type="NCBI Taxonomy" id="29856"/>
    <lineage>
        <taxon>Eukaryota</taxon>
        <taxon>Fungi</taxon>
        <taxon>Dikarya</taxon>
        <taxon>Ascomycota</taxon>
        <taxon>Pezizomycotina</taxon>
        <taxon>Sordariomycetes</taxon>
        <taxon>Hypocreomycetidae</taxon>
        <taxon>Hypocreales</taxon>
        <taxon>Bionectriaceae</taxon>
        <taxon>Clonostachys</taxon>
    </lineage>
</organism>
<dbReference type="Proteomes" id="UP000616885">
    <property type="component" value="Unassembled WGS sequence"/>
</dbReference>